<feature type="compositionally biased region" description="Polar residues" evidence="1">
    <location>
        <begin position="7"/>
        <end position="21"/>
    </location>
</feature>
<dbReference type="AlphaFoldDB" id="A0A5J4VB78"/>
<gene>
    <name evidence="2" type="ORF">EZS28_024634</name>
</gene>
<sequence length="470" mass="52376">MTDKTAENLNDQSISQLQPSDGISPENAEQENYNLRRTKFLNDLQKGLIVSLYNKEGESEFIQHKSPQQPFMKPSEPSNSTPPNEVSPLNSRHKSLGVNATDSANKNQEQQSSSQIQQQTHTPATSTVPVPDSNTNTNSNSNTILTSTNNIHNHITSPDYDDSLSLGNFFRTTPKQTPQIGIQQLTINQGMDGTPITSPFNPPVLSPSFAGKLAEILANKCTNQHQKGSKEYDDTKTPQHEHNNSNSSSNNNTSNNNLFEYGFKSPNFPPSPPPNTPIDWSQPERRQYNQDGTLLLSPTFINHHPLLSPKPIARYKHKQLQQSSGSSYFGFEGVTAGTRSQCLAQIGDNNNNCNNNDNGDDNSNDDDDNDNDNGKKSEQQAQSTIINRMEENLQFGFGQYGKIQTEQKQIPAQSPERQTSIIQPIEHQRIDSEGFIIQEEDDIEDKGKDQEQGSNNNNQISNKSVIYLYL</sequence>
<feature type="compositionally biased region" description="Low complexity" evidence="1">
    <location>
        <begin position="108"/>
        <end position="119"/>
    </location>
</feature>
<feature type="compositionally biased region" description="Pro residues" evidence="1">
    <location>
        <begin position="267"/>
        <end position="276"/>
    </location>
</feature>
<feature type="compositionally biased region" description="Polar residues" evidence="1">
    <location>
        <begin position="98"/>
        <end position="107"/>
    </location>
</feature>
<dbReference type="EMBL" id="SNRW01008245">
    <property type="protein sequence ID" value="KAA6379838.1"/>
    <property type="molecule type" value="Genomic_DNA"/>
</dbReference>
<organism evidence="2 3">
    <name type="scientific">Streblomastix strix</name>
    <dbReference type="NCBI Taxonomy" id="222440"/>
    <lineage>
        <taxon>Eukaryota</taxon>
        <taxon>Metamonada</taxon>
        <taxon>Preaxostyla</taxon>
        <taxon>Oxymonadida</taxon>
        <taxon>Streblomastigidae</taxon>
        <taxon>Streblomastix</taxon>
    </lineage>
</organism>
<comment type="caution">
    <text evidence="2">The sequence shown here is derived from an EMBL/GenBank/DDBJ whole genome shotgun (WGS) entry which is preliminary data.</text>
</comment>
<feature type="compositionally biased region" description="Low complexity" evidence="1">
    <location>
        <begin position="244"/>
        <end position="257"/>
    </location>
</feature>
<feature type="region of interest" description="Disordered" evidence="1">
    <location>
        <begin position="60"/>
        <end position="150"/>
    </location>
</feature>
<dbReference type="Proteomes" id="UP000324800">
    <property type="component" value="Unassembled WGS sequence"/>
</dbReference>
<evidence type="ECO:0000313" key="2">
    <source>
        <dbReference type="EMBL" id="KAA6379838.1"/>
    </source>
</evidence>
<evidence type="ECO:0000256" key="1">
    <source>
        <dbReference type="SAM" id="MobiDB-lite"/>
    </source>
</evidence>
<feature type="compositionally biased region" description="Acidic residues" evidence="1">
    <location>
        <begin position="358"/>
        <end position="371"/>
    </location>
</feature>
<feature type="region of interest" description="Disordered" evidence="1">
    <location>
        <begin position="1"/>
        <end position="31"/>
    </location>
</feature>
<evidence type="ECO:0000313" key="3">
    <source>
        <dbReference type="Proteomes" id="UP000324800"/>
    </source>
</evidence>
<accession>A0A5J4VB78</accession>
<reference evidence="2 3" key="1">
    <citation type="submission" date="2019-03" db="EMBL/GenBank/DDBJ databases">
        <title>Single cell metagenomics reveals metabolic interactions within the superorganism composed of flagellate Streblomastix strix and complex community of Bacteroidetes bacteria on its surface.</title>
        <authorList>
            <person name="Treitli S.C."/>
            <person name="Kolisko M."/>
            <person name="Husnik F."/>
            <person name="Keeling P."/>
            <person name="Hampl V."/>
        </authorList>
    </citation>
    <scope>NUCLEOTIDE SEQUENCE [LARGE SCALE GENOMIC DNA]</scope>
    <source>
        <strain evidence="2">ST1C</strain>
    </source>
</reference>
<protein>
    <submittedName>
        <fullName evidence="2">Uncharacterized protein</fullName>
    </submittedName>
</protein>
<feature type="compositionally biased region" description="Basic and acidic residues" evidence="1">
    <location>
        <begin position="228"/>
        <end position="243"/>
    </location>
</feature>
<feature type="compositionally biased region" description="Low complexity" evidence="1">
    <location>
        <begin position="133"/>
        <end position="150"/>
    </location>
</feature>
<proteinExistence type="predicted"/>
<feature type="compositionally biased region" description="Low complexity" evidence="1">
    <location>
        <begin position="74"/>
        <end position="88"/>
    </location>
</feature>
<feature type="region of interest" description="Disordered" evidence="1">
    <location>
        <begin position="222"/>
        <end position="283"/>
    </location>
</feature>
<name>A0A5J4VB78_9EUKA</name>
<feature type="region of interest" description="Disordered" evidence="1">
    <location>
        <begin position="353"/>
        <end position="381"/>
    </location>
</feature>
<feature type="region of interest" description="Disordered" evidence="1">
    <location>
        <begin position="440"/>
        <end position="459"/>
    </location>
</feature>